<comment type="caution">
    <text evidence="2">The sequence shown here is derived from an EMBL/GenBank/DDBJ whole genome shotgun (WGS) entry which is preliminary data.</text>
</comment>
<feature type="signal peptide" evidence="1">
    <location>
        <begin position="1"/>
        <end position="17"/>
    </location>
</feature>
<sequence>MFAQNILPALAIVGVAAAQTATFCSQPTITINSQADASPLASCTSVPGTIVVGPNAANVLSLDGPTTVGSVICENAGGLTSLGSTTIETINTDFTLTNLTLMSTLSFTELTSAKNIKFSALQALSSFTFPAIISKATTVVITNTFLTTLNGFNFMSVASLDINNNNRLQKFDTQITNVTTQLTIDSNGQALQVTLPNLRTVGNATFRNASLVLIPSLSSVSGAIGFYGCNFESLSAPNLTSVGGTTQGANGGGIAIVANSKLANISFPMLKSVAGAAQIANNTNLGAIDLPALSTVGGAIDLSGNFTTPTIPDLTLVAGGFNVQSQQQIDCSLFDSLSAAKSNSQVIRGKYTCITTADAKSGVGSATGSGTATGTGAAASGTSKAAAASYGVNSAAVGLSVVGGLLHLICEVSIWFPYTTTLPVRNEAYHGWNTSI</sequence>
<dbReference type="EMBL" id="AGUE01000125">
    <property type="protein sequence ID" value="EHK99164.1"/>
    <property type="molecule type" value="Genomic_DNA"/>
</dbReference>
<dbReference type="InParanoid" id="H0EQP2"/>
<name>H0EQP2_GLAL7</name>
<dbReference type="FunCoup" id="H0EQP2">
    <property type="interactions" value="73"/>
</dbReference>
<protein>
    <submittedName>
        <fullName evidence="2">Uncharacterized protein</fullName>
    </submittedName>
</protein>
<evidence type="ECO:0000313" key="3">
    <source>
        <dbReference type="Proteomes" id="UP000005446"/>
    </source>
</evidence>
<gene>
    <name evidence="2" type="ORF">M7I_4996</name>
</gene>
<keyword evidence="1" id="KW-0732">Signal</keyword>
<dbReference type="InterPro" id="IPR036941">
    <property type="entry name" value="Rcpt_L-dom_sf"/>
</dbReference>
<dbReference type="Pfam" id="PF12454">
    <property type="entry name" value="Ecm33"/>
    <property type="match status" value="1"/>
</dbReference>
<dbReference type="HOGENOM" id="CLU_035846_0_1_1"/>
<evidence type="ECO:0000313" key="2">
    <source>
        <dbReference type="EMBL" id="EHK99164.1"/>
    </source>
</evidence>
<dbReference type="SUPFAM" id="SSF52058">
    <property type="entry name" value="L domain-like"/>
    <property type="match status" value="1"/>
</dbReference>
<keyword evidence="3" id="KW-1185">Reference proteome</keyword>
<organism evidence="2 3">
    <name type="scientific">Glarea lozoyensis (strain ATCC 74030 / MF5533)</name>
    <dbReference type="NCBI Taxonomy" id="1104152"/>
    <lineage>
        <taxon>Eukaryota</taxon>
        <taxon>Fungi</taxon>
        <taxon>Dikarya</taxon>
        <taxon>Ascomycota</taxon>
        <taxon>Pezizomycotina</taxon>
        <taxon>Leotiomycetes</taxon>
        <taxon>Helotiales</taxon>
        <taxon>Helotiaceae</taxon>
        <taxon>Glarea</taxon>
    </lineage>
</organism>
<proteinExistence type="predicted"/>
<reference evidence="2 3" key="1">
    <citation type="journal article" date="2012" name="Eukaryot. Cell">
        <title>Genome sequence of the fungus Glarea lozoyensis: the first genome sequence of a species from the Helotiaceae family.</title>
        <authorList>
            <person name="Youssar L."/>
            <person name="Gruening B.A."/>
            <person name="Erxleben A."/>
            <person name="Guenther S."/>
            <person name="Huettel W."/>
        </authorList>
    </citation>
    <scope>NUCLEOTIDE SEQUENCE [LARGE SCALE GENOMIC DNA]</scope>
    <source>
        <strain evidence="3">ATCC 74030 / MF5533</strain>
    </source>
</reference>
<evidence type="ECO:0000256" key="1">
    <source>
        <dbReference type="SAM" id="SignalP"/>
    </source>
</evidence>
<dbReference type="AlphaFoldDB" id="H0EQP2"/>
<dbReference type="Proteomes" id="UP000005446">
    <property type="component" value="Unassembled WGS sequence"/>
</dbReference>
<dbReference type="Gene3D" id="3.80.20.20">
    <property type="entry name" value="Receptor L-domain"/>
    <property type="match status" value="1"/>
</dbReference>
<feature type="chain" id="PRO_5003531690" evidence="1">
    <location>
        <begin position="18"/>
        <end position="436"/>
    </location>
</feature>
<accession>H0EQP2</accession>
<dbReference type="OrthoDB" id="536881at2759"/>